<sequence>MSVIEDVWWCDNQSLTLSLGLKVMRSLGSKGHEGRVVSLPGMFCRTSLGPRQGRGVEWTVWWSVSCGVCAVIGGLFGGAVVVELGGRYCSVHDGLPGVGLPPLNSGEHKPHRRPGGSLDRKDSSHKRLNHQRHYSSYYDADYYRDECESQGLTCVPEDDCQATTPGGNTEGRVCPINFVAHDSLCVLAAFKHKVEHRTQAQAVDYCGSLRARPYYFQSAKEWHDFYEFVSVKAEDYYDLFMLDARWEKDHDHWEWLSTGEEIEWEKILQNANCSEFNRVIVEEEDGCLGFALDRKSQCLRLHIISCTDQALPFFCKDGSYNSRCGQNENSLCCAVPTYSYYSKNKYGGTSSLGPSKSECWIKVDYPETKPVTCHRALDLLGNLHPFPQPVRVGGSYYYFSLNPCQMSRQAVVSGMEVHDFIEGFLLTEEVVVAQQSLIVGLGYDPEDDEFFWQNGKYRARVDYYDNMTYWAEGQPDKRSGTGRDSCVAYRKDGKNSYAWHLLPADRCVGPAVVNVCEMPM</sequence>
<dbReference type="Gene3D" id="3.10.100.10">
    <property type="entry name" value="Mannose-Binding Protein A, subunit A"/>
    <property type="match status" value="2"/>
</dbReference>
<dbReference type="SUPFAM" id="SSF56436">
    <property type="entry name" value="C-type lectin-like"/>
    <property type="match status" value="2"/>
</dbReference>
<protein>
    <recommendedName>
        <fullName evidence="4">C-type lectin domain-containing protein</fullName>
    </recommendedName>
</protein>
<reference evidence="2" key="1">
    <citation type="submission" date="2020-07" db="EMBL/GenBank/DDBJ databases">
        <title>The High-quality genome of the commercially important snow crab, Chionoecetes opilio.</title>
        <authorList>
            <person name="Jeong J.-H."/>
            <person name="Ryu S."/>
        </authorList>
    </citation>
    <scope>NUCLEOTIDE SEQUENCE</scope>
    <source>
        <strain evidence="2">MADBK_172401_WGS</strain>
        <tissue evidence="2">Digestive gland</tissue>
    </source>
</reference>
<evidence type="ECO:0000313" key="3">
    <source>
        <dbReference type="Proteomes" id="UP000770661"/>
    </source>
</evidence>
<evidence type="ECO:0000256" key="1">
    <source>
        <dbReference type="SAM" id="MobiDB-lite"/>
    </source>
</evidence>
<accession>A0A8J5CLP9</accession>
<dbReference type="EMBL" id="JACEEZ010022410">
    <property type="protein sequence ID" value="KAG0712442.1"/>
    <property type="molecule type" value="Genomic_DNA"/>
</dbReference>
<dbReference type="Proteomes" id="UP000770661">
    <property type="component" value="Unassembled WGS sequence"/>
</dbReference>
<gene>
    <name evidence="2" type="ORF">GWK47_018435</name>
</gene>
<name>A0A8J5CLP9_CHIOP</name>
<comment type="caution">
    <text evidence="2">The sequence shown here is derived from an EMBL/GenBank/DDBJ whole genome shotgun (WGS) entry which is preliminary data.</text>
</comment>
<evidence type="ECO:0008006" key="4">
    <source>
        <dbReference type="Google" id="ProtNLM"/>
    </source>
</evidence>
<dbReference type="OrthoDB" id="10064156at2759"/>
<feature type="region of interest" description="Disordered" evidence="1">
    <location>
        <begin position="100"/>
        <end position="129"/>
    </location>
</feature>
<proteinExistence type="predicted"/>
<dbReference type="InterPro" id="IPR016186">
    <property type="entry name" value="C-type_lectin-like/link_sf"/>
</dbReference>
<keyword evidence="3" id="KW-1185">Reference proteome</keyword>
<organism evidence="2 3">
    <name type="scientific">Chionoecetes opilio</name>
    <name type="common">Atlantic snow crab</name>
    <name type="synonym">Cancer opilio</name>
    <dbReference type="NCBI Taxonomy" id="41210"/>
    <lineage>
        <taxon>Eukaryota</taxon>
        <taxon>Metazoa</taxon>
        <taxon>Ecdysozoa</taxon>
        <taxon>Arthropoda</taxon>
        <taxon>Crustacea</taxon>
        <taxon>Multicrustacea</taxon>
        <taxon>Malacostraca</taxon>
        <taxon>Eumalacostraca</taxon>
        <taxon>Eucarida</taxon>
        <taxon>Decapoda</taxon>
        <taxon>Pleocyemata</taxon>
        <taxon>Brachyura</taxon>
        <taxon>Eubrachyura</taxon>
        <taxon>Majoidea</taxon>
        <taxon>Majidae</taxon>
        <taxon>Chionoecetes</taxon>
    </lineage>
</organism>
<dbReference type="InterPro" id="IPR016187">
    <property type="entry name" value="CTDL_fold"/>
</dbReference>
<evidence type="ECO:0000313" key="2">
    <source>
        <dbReference type="EMBL" id="KAG0712442.1"/>
    </source>
</evidence>
<dbReference type="AlphaFoldDB" id="A0A8J5CLP9"/>